<organism evidence="2 3">
    <name type="scientific">Brassica cretica</name>
    <name type="common">Mustard</name>
    <dbReference type="NCBI Taxonomy" id="69181"/>
    <lineage>
        <taxon>Eukaryota</taxon>
        <taxon>Viridiplantae</taxon>
        <taxon>Streptophyta</taxon>
        <taxon>Embryophyta</taxon>
        <taxon>Tracheophyta</taxon>
        <taxon>Spermatophyta</taxon>
        <taxon>Magnoliopsida</taxon>
        <taxon>eudicotyledons</taxon>
        <taxon>Gunneridae</taxon>
        <taxon>Pentapetalae</taxon>
        <taxon>rosids</taxon>
        <taxon>malvids</taxon>
        <taxon>Brassicales</taxon>
        <taxon>Brassicaceae</taxon>
        <taxon>Brassiceae</taxon>
        <taxon>Brassica</taxon>
    </lineage>
</organism>
<feature type="compositionally biased region" description="Basic residues" evidence="1">
    <location>
        <begin position="137"/>
        <end position="150"/>
    </location>
</feature>
<evidence type="ECO:0000313" key="2">
    <source>
        <dbReference type="EMBL" id="KAF3516877.1"/>
    </source>
</evidence>
<dbReference type="Gene3D" id="2.40.50.140">
    <property type="entry name" value="Nucleic acid-binding proteins"/>
    <property type="match status" value="1"/>
</dbReference>
<proteinExistence type="predicted"/>
<sequence length="187" mass="20975">MYKYLANGEESNSESDRVSMVGRVVARRAFGKLAFLTPREDSGNIQHNTKKDDDDSYEVTLDEYFLTALEYGMPPPASGMILEDGGPPESKEVVNKLPVIVFSEEMLKTLGAEDEHNSCPICRHELPTDDQKYRDGKRGRKRPRKRGKAHRMLINTTANEAEAAEAEEKAAQAYAEEASKILRGRNI</sequence>
<protein>
    <recommendedName>
        <fullName evidence="4">RING-type domain-containing protein</fullName>
    </recommendedName>
</protein>
<evidence type="ECO:0008006" key="4">
    <source>
        <dbReference type="Google" id="ProtNLM"/>
    </source>
</evidence>
<keyword evidence="3" id="KW-1185">Reference proteome</keyword>
<feature type="region of interest" description="Disordered" evidence="1">
    <location>
        <begin position="123"/>
        <end position="150"/>
    </location>
</feature>
<accession>A0ABQ7ARW5</accession>
<evidence type="ECO:0000313" key="3">
    <source>
        <dbReference type="Proteomes" id="UP000266723"/>
    </source>
</evidence>
<evidence type="ECO:0000256" key="1">
    <source>
        <dbReference type="SAM" id="MobiDB-lite"/>
    </source>
</evidence>
<dbReference type="InterPro" id="IPR012340">
    <property type="entry name" value="NA-bd_OB-fold"/>
</dbReference>
<gene>
    <name evidence="2" type="ORF">DY000_02059861</name>
</gene>
<comment type="caution">
    <text evidence="2">The sequence shown here is derived from an EMBL/GenBank/DDBJ whole genome shotgun (WGS) entry which is preliminary data.</text>
</comment>
<dbReference type="SUPFAM" id="SSF50249">
    <property type="entry name" value="Nucleic acid-binding proteins"/>
    <property type="match status" value="1"/>
</dbReference>
<dbReference type="EMBL" id="QGKV02001556">
    <property type="protein sequence ID" value="KAF3516877.1"/>
    <property type="molecule type" value="Genomic_DNA"/>
</dbReference>
<dbReference type="Proteomes" id="UP000266723">
    <property type="component" value="Unassembled WGS sequence"/>
</dbReference>
<reference evidence="2 3" key="1">
    <citation type="journal article" date="2020" name="BMC Genomics">
        <title>Intraspecific diversification of the crop wild relative Brassica cretica Lam. using demographic model selection.</title>
        <authorList>
            <person name="Kioukis A."/>
            <person name="Michalopoulou V.A."/>
            <person name="Briers L."/>
            <person name="Pirintsos S."/>
            <person name="Studholme D.J."/>
            <person name="Pavlidis P."/>
            <person name="Sarris P.F."/>
        </authorList>
    </citation>
    <scope>NUCLEOTIDE SEQUENCE [LARGE SCALE GENOMIC DNA]</scope>
    <source>
        <strain evidence="3">cv. PFS-1207/04</strain>
    </source>
</reference>
<feature type="compositionally biased region" description="Basic and acidic residues" evidence="1">
    <location>
        <begin position="123"/>
        <end position="136"/>
    </location>
</feature>
<name>A0ABQ7ARW5_BRACR</name>